<accession>A0ABQ2JBK5</accession>
<dbReference type="RefSeq" id="WP_189058272.1">
    <property type="nucleotide sequence ID" value="NZ_BMOR01000018.1"/>
</dbReference>
<dbReference type="Proteomes" id="UP000645517">
    <property type="component" value="Unassembled WGS sequence"/>
</dbReference>
<dbReference type="Gene3D" id="3.90.1200.10">
    <property type="match status" value="1"/>
</dbReference>
<proteinExistence type="predicted"/>
<evidence type="ECO:0000313" key="3">
    <source>
        <dbReference type="Proteomes" id="UP000645517"/>
    </source>
</evidence>
<dbReference type="Pfam" id="PF01636">
    <property type="entry name" value="APH"/>
    <property type="match status" value="1"/>
</dbReference>
<comment type="caution">
    <text evidence="2">The sequence shown here is derived from an EMBL/GenBank/DDBJ whole genome shotgun (WGS) entry which is preliminary data.</text>
</comment>
<name>A0ABQ2JBK5_9DEIO</name>
<dbReference type="InterPro" id="IPR011009">
    <property type="entry name" value="Kinase-like_dom_sf"/>
</dbReference>
<dbReference type="InterPro" id="IPR002575">
    <property type="entry name" value="Aminoglycoside_PTrfase"/>
</dbReference>
<reference evidence="3" key="1">
    <citation type="journal article" date="2019" name="Int. J. Syst. Evol. Microbiol.">
        <title>The Global Catalogue of Microorganisms (GCM) 10K type strain sequencing project: providing services to taxonomists for standard genome sequencing and annotation.</title>
        <authorList>
            <consortium name="The Broad Institute Genomics Platform"/>
            <consortium name="The Broad Institute Genome Sequencing Center for Infectious Disease"/>
            <person name="Wu L."/>
            <person name="Ma J."/>
        </authorList>
    </citation>
    <scope>NUCLEOTIDE SEQUENCE [LARGE SCALE GENOMIC DNA]</scope>
    <source>
        <strain evidence="3">JCM 16918</strain>
    </source>
</reference>
<feature type="domain" description="Aminoglycoside phosphotransferase" evidence="1">
    <location>
        <begin position="5"/>
        <end position="65"/>
    </location>
</feature>
<keyword evidence="3" id="KW-1185">Reference proteome</keyword>
<organism evidence="2 3">
    <name type="scientific">Deinococcus daejeonensis</name>
    <dbReference type="NCBI Taxonomy" id="1007098"/>
    <lineage>
        <taxon>Bacteria</taxon>
        <taxon>Thermotogati</taxon>
        <taxon>Deinococcota</taxon>
        <taxon>Deinococci</taxon>
        <taxon>Deinococcales</taxon>
        <taxon>Deinococcaceae</taxon>
        <taxon>Deinococcus</taxon>
    </lineage>
</organism>
<sequence>MALSLPEVRGLVHNDLSRENGLTDGTRITGVIDWEGALYGDPVYEAAKANWRSGGEWAGVLQARFSTWPDDAWRLLAYTLHVGLDDLRFYARIGEAGEAGRMATYLRHCSALATQFEAERTCKSRGAVSTAGERADLHHGAP</sequence>
<evidence type="ECO:0000259" key="1">
    <source>
        <dbReference type="Pfam" id="PF01636"/>
    </source>
</evidence>
<gene>
    <name evidence="2" type="ORF">GCM10010842_30530</name>
</gene>
<dbReference type="SUPFAM" id="SSF56112">
    <property type="entry name" value="Protein kinase-like (PK-like)"/>
    <property type="match status" value="1"/>
</dbReference>
<protein>
    <recommendedName>
        <fullName evidence="1">Aminoglycoside phosphotransferase domain-containing protein</fullName>
    </recommendedName>
</protein>
<dbReference type="EMBL" id="BMOR01000018">
    <property type="protein sequence ID" value="GGN43243.1"/>
    <property type="molecule type" value="Genomic_DNA"/>
</dbReference>
<evidence type="ECO:0000313" key="2">
    <source>
        <dbReference type="EMBL" id="GGN43243.1"/>
    </source>
</evidence>